<name>A0A225D0B9_9BACT</name>
<organism evidence="2 3">
    <name type="scientific">Fimbriiglobus ruber</name>
    <dbReference type="NCBI Taxonomy" id="1908690"/>
    <lineage>
        <taxon>Bacteria</taxon>
        <taxon>Pseudomonadati</taxon>
        <taxon>Planctomycetota</taxon>
        <taxon>Planctomycetia</taxon>
        <taxon>Gemmatales</taxon>
        <taxon>Gemmataceae</taxon>
        <taxon>Fimbriiglobus</taxon>
    </lineage>
</organism>
<dbReference type="AlphaFoldDB" id="A0A225D0B9"/>
<gene>
    <name evidence="2" type="ORF">FRUB_09902</name>
</gene>
<sequence length="68" mass="6951">MSGRRIGGVVCIAFAALMLVAGSSAKSEGPALTDPSGLGVSAAVGRFIVPLLVFIVGLWLLQKPKVKE</sequence>
<evidence type="ECO:0000313" key="3">
    <source>
        <dbReference type="Proteomes" id="UP000214646"/>
    </source>
</evidence>
<keyword evidence="1" id="KW-0812">Transmembrane</keyword>
<evidence type="ECO:0000313" key="2">
    <source>
        <dbReference type="EMBL" id="OWK35060.1"/>
    </source>
</evidence>
<keyword evidence="1" id="KW-1133">Transmembrane helix</keyword>
<comment type="caution">
    <text evidence="2">The sequence shown here is derived from an EMBL/GenBank/DDBJ whole genome shotgun (WGS) entry which is preliminary data.</text>
</comment>
<dbReference type="Proteomes" id="UP000214646">
    <property type="component" value="Unassembled WGS sequence"/>
</dbReference>
<reference evidence="3" key="1">
    <citation type="submission" date="2017-06" db="EMBL/GenBank/DDBJ databases">
        <title>Genome analysis of Fimbriiglobus ruber SP5, the first member of the order Planctomycetales with confirmed chitinolytic capability.</title>
        <authorList>
            <person name="Ravin N.V."/>
            <person name="Rakitin A.L."/>
            <person name="Ivanova A.A."/>
            <person name="Beletsky A.V."/>
            <person name="Kulichevskaya I.S."/>
            <person name="Mardanov A.V."/>
            <person name="Dedysh S.N."/>
        </authorList>
    </citation>
    <scope>NUCLEOTIDE SEQUENCE [LARGE SCALE GENOMIC DNA]</scope>
    <source>
        <strain evidence="3">SP5</strain>
    </source>
</reference>
<keyword evidence="1" id="KW-0472">Membrane</keyword>
<accession>A0A225D0B9</accession>
<dbReference type="EMBL" id="NIDE01000019">
    <property type="protein sequence ID" value="OWK35060.1"/>
    <property type="molecule type" value="Genomic_DNA"/>
</dbReference>
<evidence type="ECO:0000256" key="1">
    <source>
        <dbReference type="SAM" id="Phobius"/>
    </source>
</evidence>
<keyword evidence="3" id="KW-1185">Reference proteome</keyword>
<proteinExistence type="predicted"/>
<protein>
    <submittedName>
        <fullName evidence="2">Uncharacterized protein</fullName>
    </submittedName>
</protein>
<feature type="transmembrane region" description="Helical" evidence="1">
    <location>
        <begin position="41"/>
        <end position="61"/>
    </location>
</feature>